<dbReference type="AlphaFoldDB" id="A0A816AV73"/>
<dbReference type="Proteomes" id="UP000681722">
    <property type="component" value="Unassembled WGS sequence"/>
</dbReference>
<dbReference type="EMBL" id="CAJOBC010102063">
    <property type="protein sequence ID" value="CAF4477452.1"/>
    <property type="molecule type" value="Genomic_DNA"/>
</dbReference>
<feature type="region of interest" description="Disordered" evidence="1">
    <location>
        <begin position="1"/>
        <end position="38"/>
    </location>
</feature>
<evidence type="ECO:0000313" key="4">
    <source>
        <dbReference type="Proteomes" id="UP000663829"/>
    </source>
</evidence>
<evidence type="ECO:0000313" key="2">
    <source>
        <dbReference type="EMBL" id="CAF1600539.1"/>
    </source>
</evidence>
<protein>
    <submittedName>
        <fullName evidence="2">Uncharacterized protein</fullName>
    </submittedName>
</protein>
<sequence>SEPSLGISDEEHIEEEEEKRSEIEAGTEEADPDWQNKEKAIDKYNLKNYSEDFMPQVLD</sequence>
<comment type="caution">
    <text evidence="2">The sequence shown here is derived from an EMBL/GenBank/DDBJ whole genome shotgun (WGS) entry which is preliminary data.</text>
</comment>
<gene>
    <name evidence="2" type="ORF">GPM918_LOCUS42401</name>
    <name evidence="3" type="ORF">SRO942_LOCUS43630</name>
</gene>
<evidence type="ECO:0000256" key="1">
    <source>
        <dbReference type="SAM" id="MobiDB-lite"/>
    </source>
</evidence>
<organism evidence="2 4">
    <name type="scientific">Didymodactylos carnosus</name>
    <dbReference type="NCBI Taxonomy" id="1234261"/>
    <lineage>
        <taxon>Eukaryota</taxon>
        <taxon>Metazoa</taxon>
        <taxon>Spiralia</taxon>
        <taxon>Gnathifera</taxon>
        <taxon>Rotifera</taxon>
        <taxon>Eurotatoria</taxon>
        <taxon>Bdelloidea</taxon>
        <taxon>Philodinida</taxon>
        <taxon>Philodinidae</taxon>
        <taxon>Didymodactylos</taxon>
    </lineage>
</organism>
<dbReference type="EMBL" id="CAJNOQ010035655">
    <property type="protein sequence ID" value="CAF1600539.1"/>
    <property type="molecule type" value="Genomic_DNA"/>
</dbReference>
<accession>A0A816AV73</accession>
<name>A0A816AV73_9BILA</name>
<proteinExistence type="predicted"/>
<reference evidence="2" key="1">
    <citation type="submission" date="2021-02" db="EMBL/GenBank/DDBJ databases">
        <authorList>
            <person name="Nowell W R."/>
        </authorList>
    </citation>
    <scope>NUCLEOTIDE SEQUENCE</scope>
</reference>
<evidence type="ECO:0000313" key="3">
    <source>
        <dbReference type="EMBL" id="CAF4477452.1"/>
    </source>
</evidence>
<feature type="non-terminal residue" evidence="2">
    <location>
        <position position="1"/>
    </location>
</feature>
<keyword evidence="4" id="KW-1185">Reference proteome</keyword>
<dbReference type="Proteomes" id="UP000663829">
    <property type="component" value="Unassembled WGS sequence"/>
</dbReference>